<dbReference type="InterPro" id="IPR007707">
    <property type="entry name" value="TACC_C"/>
</dbReference>
<dbReference type="EMBL" id="JAHQIW010007041">
    <property type="protein sequence ID" value="KAJ1371786.1"/>
    <property type="molecule type" value="Genomic_DNA"/>
</dbReference>
<dbReference type="AlphaFoldDB" id="A0AAD5R986"/>
<gene>
    <name evidence="9" type="ORF">KIN20_033793</name>
</gene>
<evidence type="ECO:0000256" key="2">
    <source>
        <dbReference type="ARBA" id="ARBA00009423"/>
    </source>
</evidence>
<dbReference type="Proteomes" id="UP001196413">
    <property type="component" value="Unassembled WGS sequence"/>
</dbReference>
<evidence type="ECO:0000256" key="6">
    <source>
        <dbReference type="SAM" id="Coils"/>
    </source>
</evidence>
<keyword evidence="4 6" id="KW-0175">Coiled coil</keyword>
<dbReference type="Pfam" id="PF05010">
    <property type="entry name" value="TACC_C"/>
    <property type="match status" value="1"/>
</dbReference>
<keyword evidence="10" id="KW-1185">Reference proteome</keyword>
<evidence type="ECO:0000256" key="4">
    <source>
        <dbReference type="ARBA" id="ARBA00023054"/>
    </source>
</evidence>
<evidence type="ECO:0000313" key="10">
    <source>
        <dbReference type="Proteomes" id="UP001196413"/>
    </source>
</evidence>
<evidence type="ECO:0000256" key="3">
    <source>
        <dbReference type="ARBA" id="ARBA00022490"/>
    </source>
</evidence>
<evidence type="ECO:0000256" key="1">
    <source>
        <dbReference type="ARBA" id="ARBA00004245"/>
    </source>
</evidence>
<sequence>MEEPHEEVMECVVQSRSQTSTGEQEDRKDPSNGTVTATPHGCSTPMSKVDPSEMSDLTKTFTRRPAIHKDISPIADNSITSENATSKSSVRANRQKTITMDSTGLHEARRLFADVRQSVISLDDLETKIVELMQTKDMENKARLAKVIDQNKHHEKRESTTNEANLMVYRALTSEYQMMLEELTSGAYIHVERLAEHGYTKGGSGCGDACKVATERDTIKAELDSLHEDYSKLYESYRKLRKVAEGQKTEYSALHEKFVEKVEENKRIQGKMSRLREDAQNKLDQASKDMADCLRERDESLLGLKLKVRQLEMELKSNERELEIKKNEAAELRDICNQLMRQVEPGSDVEQ</sequence>
<reference evidence="9" key="1">
    <citation type="submission" date="2021-06" db="EMBL/GenBank/DDBJ databases">
        <title>Parelaphostrongylus tenuis whole genome reference sequence.</title>
        <authorList>
            <person name="Garwood T.J."/>
            <person name="Larsen P.A."/>
            <person name="Fountain-Jones N.M."/>
            <person name="Garbe J.R."/>
            <person name="Macchietto M.G."/>
            <person name="Kania S.A."/>
            <person name="Gerhold R.W."/>
            <person name="Richards J.E."/>
            <person name="Wolf T.M."/>
        </authorList>
    </citation>
    <scope>NUCLEOTIDE SEQUENCE</scope>
    <source>
        <strain evidence="9">MNPRO001-30</strain>
        <tissue evidence="9">Meninges</tissue>
    </source>
</reference>
<proteinExistence type="inferred from homology"/>
<feature type="region of interest" description="Disordered" evidence="7">
    <location>
        <begin position="1"/>
        <end position="53"/>
    </location>
</feature>
<comment type="subcellular location">
    <subcellularLocation>
        <location evidence="1">Cytoplasm</location>
        <location evidence="1">Cytoskeleton</location>
    </subcellularLocation>
</comment>
<dbReference type="GO" id="GO:0005856">
    <property type="term" value="C:cytoskeleton"/>
    <property type="evidence" value="ECO:0007669"/>
    <property type="project" value="UniProtKB-SubCell"/>
</dbReference>
<protein>
    <recommendedName>
        <fullName evidence="8">Transforming acidic coiled-coil-containing protein C-terminal domain-containing protein</fullName>
    </recommendedName>
</protein>
<feature type="coiled-coil region" evidence="6">
    <location>
        <begin position="265"/>
        <end position="342"/>
    </location>
</feature>
<evidence type="ECO:0000256" key="7">
    <source>
        <dbReference type="SAM" id="MobiDB-lite"/>
    </source>
</evidence>
<comment type="similarity">
    <text evidence="2">Belongs to the TACC family.</text>
</comment>
<organism evidence="9 10">
    <name type="scientific">Parelaphostrongylus tenuis</name>
    <name type="common">Meningeal worm</name>
    <dbReference type="NCBI Taxonomy" id="148309"/>
    <lineage>
        <taxon>Eukaryota</taxon>
        <taxon>Metazoa</taxon>
        <taxon>Ecdysozoa</taxon>
        <taxon>Nematoda</taxon>
        <taxon>Chromadorea</taxon>
        <taxon>Rhabditida</taxon>
        <taxon>Rhabditina</taxon>
        <taxon>Rhabditomorpha</taxon>
        <taxon>Strongyloidea</taxon>
        <taxon>Metastrongylidae</taxon>
        <taxon>Parelaphostrongylus</taxon>
    </lineage>
</organism>
<accession>A0AAD5R986</accession>
<feature type="domain" description="Transforming acidic coiled-coil-containing protein C-terminal" evidence="8">
    <location>
        <begin position="208"/>
        <end position="339"/>
    </location>
</feature>
<evidence type="ECO:0000313" key="9">
    <source>
        <dbReference type="EMBL" id="KAJ1371786.1"/>
    </source>
</evidence>
<name>A0AAD5R986_PARTN</name>
<evidence type="ECO:0000256" key="5">
    <source>
        <dbReference type="ARBA" id="ARBA00023212"/>
    </source>
</evidence>
<comment type="caution">
    <text evidence="9">The sequence shown here is derived from an EMBL/GenBank/DDBJ whole genome shotgun (WGS) entry which is preliminary data.</text>
</comment>
<keyword evidence="3" id="KW-0963">Cytoplasm</keyword>
<evidence type="ECO:0000259" key="8">
    <source>
        <dbReference type="Pfam" id="PF05010"/>
    </source>
</evidence>
<keyword evidence="5" id="KW-0206">Cytoskeleton</keyword>